<evidence type="ECO:0000313" key="4">
    <source>
        <dbReference type="Proteomes" id="UP000006695"/>
    </source>
</evidence>
<dbReference type="Pfam" id="PF13439">
    <property type="entry name" value="Glyco_transf_4"/>
    <property type="match status" value="1"/>
</dbReference>
<keyword evidence="3" id="KW-0808">Transferase</keyword>
<gene>
    <name evidence="3" type="ordered locus">Gura_2329</name>
</gene>
<name>A5G3Z0_GEOUR</name>
<dbReference type="HOGENOM" id="CLU_009583_0_3_7"/>
<evidence type="ECO:0000259" key="2">
    <source>
        <dbReference type="Pfam" id="PF13439"/>
    </source>
</evidence>
<dbReference type="Gene3D" id="3.40.50.2000">
    <property type="entry name" value="Glycogen Phosphorylase B"/>
    <property type="match status" value="2"/>
</dbReference>
<dbReference type="GO" id="GO:0016757">
    <property type="term" value="F:glycosyltransferase activity"/>
    <property type="evidence" value="ECO:0007669"/>
    <property type="project" value="InterPro"/>
</dbReference>
<dbReference type="PANTHER" id="PTHR12526:SF638">
    <property type="entry name" value="SPORE COAT PROTEIN SA"/>
    <property type="match status" value="1"/>
</dbReference>
<dbReference type="Pfam" id="PF00534">
    <property type="entry name" value="Glycos_transf_1"/>
    <property type="match status" value="1"/>
</dbReference>
<dbReference type="STRING" id="351605.Gura_2329"/>
<feature type="domain" description="Glycosyltransferase subfamily 4-like N-terminal" evidence="2">
    <location>
        <begin position="22"/>
        <end position="182"/>
    </location>
</feature>
<dbReference type="Proteomes" id="UP000006695">
    <property type="component" value="Chromosome"/>
</dbReference>
<dbReference type="PANTHER" id="PTHR12526">
    <property type="entry name" value="GLYCOSYLTRANSFERASE"/>
    <property type="match status" value="1"/>
</dbReference>
<dbReference type="EMBL" id="CP000698">
    <property type="protein sequence ID" value="ABQ26508.1"/>
    <property type="molecule type" value="Genomic_DNA"/>
</dbReference>
<dbReference type="InterPro" id="IPR001296">
    <property type="entry name" value="Glyco_trans_1"/>
</dbReference>
<dbReference type="CAZy" id="GT4">
    <property type="family name" value="Glycosyltransferase Family 4"/>
</dbReference>
<dbReference type="AlphaFoldDB" id="A5G3Z0"/>
<dbReference type="InterPro" id="IPR028098">
    <property type="entry name" value="Glyco_trans_4-like_N"/>
</dbReference>
<keyword evidence="4" id="KW-1185">Reference proteome</keyword>
<evidence type="ECO:0000313" key="3">
    <source>
        <dbReference type="EMBL" id="ABQ26508.1"/>
    </source>
</evidence>
<reference evidence="3 4" key="1">
    <citation type="submission" date="2007-05" db="EMBL/GenBank/DDBJ databases">
        <title>Complete sequence of Geobacter uraniireducens Rf4.</title>
        <authorList>
            <consortium name="US DOE Joint Genome Institute"/>
            <person name="Copeland A."/>
            <person name="Lucas S."/>
            <person name="Lapidus A."/>
            <person name="Barry K."/>
            <person name="Detter J.C."/>
            <person name="Glavina del Rio T."/>
            <person name="Hammon N."/>
            <person name="Israni S."/>
            <person name="Dalin E."/>
            <person name="Tice H."/>
            <person name="Pitluck S."/>
            <person name="Chertkov O."/>
            <person name="Brettin T."/>
            <person name="Bruce D."/>
            <person name="Han C."/>
            <person name="Schmutz J."/>
            <person name="Larimer F."/>
            <person name="Land M."/>
            <person name="Hauser L."/>
            <person name="Kyrpides N."/>
            <person name="Mikhailova N."/>
            <person name="Shelobolina E."/>
            <person name="Aklujkar M."/>
            <person name="Lovley D."/>
            <person name="Richardson P."/>
        </authorList>
    </citation>
    <scope>NUCLEOTIDE SEQUENCE [LARGE SCALE GENOMIC DNA]</scope>
    <source>
        <strain evidence="3 4">Rf4</strain>
    </source>
</reference>
<dbReference type="RefSeq" id="WP_011939201.1">
    <property type="nucleotide sequence ID" value="NC_009483.1"/>
</dbReference>
<protein>
    <submittedName>
        <fullName evidence="3">Glycosyl transferase, group 1</fullName>
    </submittedName>
</protein>
<accession>A5G3Z0</accession>
<proteinExistence type="predicted"/>
<evidence type="ECO:0000259" key="1">
    <source>
        <dbReference type="Pfam" id="PF00534"/>
    </source>
</evidence>
<dbReference type="KEGG" id="gur:Gura_2329"/>
<sequence>MNATAFPKMKVFHFISGDLWAGAETMAFNLLRRLKGYSDLDLSVILLNEGRLADELRNSGLTVHVIDERRYSFWEIVRRIRAILRSSPPQLIHSHRYKENILAILAAGPGGSINLIATQHGLPEFAGKKPPFAVRFKSRANFHILSRYFTKTVAVSGDVRNFLVNHCAFRKENVEVIHNGIEIPNAMPPKGGIGLFVIGSSGRLFQVKDYPLMVDIARTIADLDEDNIRFELAGDGPERSTLEALVQRYELRNRFVLKGHQDDMDTFYRGLDLYLNTSVHEGIPMTILEALARGLPVIAPAVGGICEIIENGVEGFLINGRHPHDFAEKCLLLRENKELRERMSKSARYKVEQLFSAERMAESYYRLYCRTSRPSRFGCLNNSASISRAS</sequence>
<feature type="domain" description="Glycosyl transferase family 1" evidence="1">
    <location>
        <begin position="197"/>
        <end position="348"/>
    </location>
</feature>
<organism evidence="3 4">
    <name type="scientific">Geotalea uraniireducens (strain Rf4)</name>
    <name type="common">Geobacter uraniireducens</name>
    <dbReference type="NCBI Taxonomy" id="351605"/>
    <lineage>
        <taxon>Bacteria</taxon>
        <taxon>Pseudomonadati</taxon>
        <taxon>Thermodesulfobacteriota</taxon>
        <taxon>Desulfuromonadia</taxon>
        <taxon>Geobacterales</taxon>
        <taxon>Geobacteraceae</taxon>
        <taxon>Geotalea</taxon>
    </lineage>
</organism>
<dbReference type="SUPFAM" id="SSF53756">
    <property type="entry name" value="UDP-Glycosyltransferase/glycogen phosphorylase"/>
    <property type="match status" value="1"/>
</dbReference>